<dbReference type="PANTHER" id="PTHR34997:SF1">
    <property type="entry name" value="PEPTIDOGLYCAN-BINDING LYSIN DOMAIN"/>
    <property type="match status" value="1"/>
</dbReference>
<feature type="chain" id="PRO_5013635476" description="LysM domain-containing protein" evidence="3">
    <location>
        <begin position="22"/>
        <end position="137"/>
    </location>
</feature>
<gene>
    <name evidence="5" type="ORF">PNOK_0669900</name>
</gene>
<accession>A0A286UF31</accession>
<evidence type="ECO:0000313" key="5">
    <source>
        <dbReference type="EMBL" id="PAV18213.1"/>
    </source>
</evidence>
<keyword evidence="2" id="KW-0843">Virulence</keyword>
<dbReference type="STRING" id="2282107.A0A286UF31"/>
<dbReference type="Gene3D" id="3.10.350.10">
    <property type="entry name" value="LysM domain"/>
    <property type="match status" value="2"/>
</dbReference>
<keyword evidence="3" id="KW-0732">Signal</keyword>
<dbReference type="AlphaFoldDB" id="A0A286UF31"/>
<dbReference type="InterPro" id="IPR018392">
    <property type="entry name" value="LysM"/>
</dbReference>
<organism evidence="5 6">
    <name type="scientific">Pyrrhoderma noxium</name>
    <dbReference type="NCBI Taxonomy" id="2282107"/>
    <lineage>
        <taxon>Eukaryota</taxon>
        <taxon>Fungi</taxon>
        <taxon>Dikarya</taxon>
        <taxon>Basidiomycota</taxon>
        <taxon>Agaricomycotina</taxon>
        <taxon>Agaricomycetes</taxon>
        <taxon>Hymenochaetales</taxon>
        <taxon>Hymenochaetaceae</taxon>
        <taxon>Pyrrhoderma</taxon>
    </lineage>
</organism>
<protein>
    <recommendedName>
        <fullName evidence="4">LysM domain-containing protein</fullName>
    </recommendedName>
</protein>
<dbReference type="InterPro" id="IPR052210">
    <property type="entry name" value="LysM1-like"/>
</dbReference>
<dbReference type="GO" id="GO:0008061">
    <property type="term" value="F:chitin binding"/>
    <property type="evidence" value="ECO:0007669"/>
    <property type="project" value="UniProtKB-KW"/>
</dbReference>
<dbReference type="OrthoDB" id="5985073at2759"/>
<evidence type="ECO:0000256" key="3">
    <source>
        <dbReference type="SAM" id="SignalP"/>
    </source>
</evidence>
<dbReference type="InterPro" id="IPR036779">
    <property type="entry name" value="LysM_dom_sf"/>
</dbReference>
<keyword evidence="1" id="KW-0147">Chitin-binding</keyword>
<keyword evidence="6" id="KW-1185">Reference proteome</keyword>
<evidence type="ECO:0000256" key="2">
    <source>
        <dbReference type="ARBA" id="ARBA00023026"/>
    </source>
</evidence>
<evidence type="ECO:0000259" key="4">
    <source>
        <dbReference type="PROSITE" id="PS51782"/>
    </source>
</evidence>
<name>A0A286UF31_9AGAM</name>
<sequence length="137" mass="14453">MMFKVFVASATTLSMALSVSAQLANCARNYTVQPGDVCDAISAANHVSTFQLAHVNTFIDVDCTNLFVGEILCLGIVGQDCSTTTVVQEGNTCPSIEAAASIPASTLFNNNPNINADCSNIYPGEVLCTSFEIINYS</sequence>
<dbReference type="SMART" id="SM00257">
    <property type="entry name" value="LysM"/>
    <property type="match status" value="2"/>
</dbReference>
<dbReference type="Proteomes" id="UP000217199">
    <property type="component" value="Unassembled WGS sequence"/>
</dbReference>
<dbReference type="Pfam" id="PF01476">
    <property type="entry name" value="LysM"/>
    <property type="match status" value="2"/>
</dbReference>
<dbReference type="InParanoid" id="A0A286UF31"/>
<reference evidence="5 6" key="1">
    <citation type="journal article" date="2017" name="Mol. Ecol.">
        <title>Comparative and population genomic landscape of Phellinus noxius: A hypervariable fungus causing root rot in trees.</title>
        <authorList>
            <person name="Chung C.L."/>
            <person name="Lee T.J."/>
            <person name="Akiba M."/>
            <person name="Lee H.H."/>
            <person name="Kuo T.H."/>
            <person name="Liu D."/>
            <person name="Ke H.M."/>
            <person name="Yokoi T."/>
            <person name="Roa M.B."/>
            <person name="Lu M.J."/>
            <person name="Chang Y.Y."/>
            <person name="Ann P.J."/>
            <person name="Tsai J.N."/>
            <person name="Chen C.Y."/>
            <person name="Tzean S.S."/>
            <person name="Ota Y."/>
            <person name="Hattori T."/>
            <person name="Sahashi N."/>
            <person name="Liou R.F."/>
            <person name="Kikuchi T."/>
            <person name="Tsai I.J."/>
        </authorList>
    </citation>
    <scope>NUCLEOTIDE SEQUENCE [LARGE SCALE GENOMIC DNA]</scope>
    <source>
        <strain evidence="5 6">FFPRI411160</strain>
    </source>
</reference>
<feature type="signal peptide" evidence="3">
    <location>
        <begin position="1"/>
        <end position="21"/>
    </location>
</feature>
<dbReference type="EMBL" id="NBII01000006">
    <property type="protein sequence ID" value="PAV18213.1"/>
    <property type="molecule type" value="Genomic_DNA"/>
</dbReference>
<dbReference type="PROSITE" id="PS51782">
    <property type="entry name" value="LYSM"/>
    <property type="match status" value="2"/>
</dbReference>
<dbReference type="PANTHER" id="PTHR34997">
    <property type="entry name" value="AM15"/>
    <property type="match status" value="1"/>
</dbReference>
<feature type="domain" description="LysM" evidence="4">
    <location>
        <begin position="83"/>
        <end position="129"/>
    </location>
</feature>
<dbReference type="CDD" id="cd00118">
    <property type="entry name" value="LysM"/>
    <property type="match status" value="1"/>
</dbReference>
<evidence type="ECO:0000313" key="6">
    <source>
        <dbReference type="Proteomes" id="UP000217199"/>
    </source>
</evidence>
<dbReference type="SUPFAM" id="SSF54106">
    <property type="entry name" value="LysM domain"/>
    <property type="match status" value="2"/>
</dbReference>
<comment type="caution">
    <text evidence="5">The sequence shown here is derived from an EMBL/GenBank/DDBJ whole genome shotgun (WGS) entry which is preliminary data.</text>
</comment>
<proteinExistence type="predicted"/>
<evidence type="ECO:0000256" key="1">
    <source>
        <dbReference type="ARBA" id="ARBA00022669"/>
    </source>
</evidence>
<feature type="domain" description="LysM" evidence="4">
    <location>
        <begin position="28"/>
        <end position="74"/>
    </location>
</feature>